<dbReference type="SFLD" id="SFLDS00003">
    <property type="entry name" value="Haloacid_Dehalogenase"/>
    <property type="match status" value="1"/>
</dbReference>
<evidence type="ECO:0000256" key="2">
    <source>
        <dbReference type="ARBA" id="ARBA00022801"/>
    </source>
</evidence>
<dbReference type="PANTHER" id="PTHR10000:SF8">
    <property type="entry name" value="HAD SUPERFAMILY HYDROLASE-LIKE, TYPE 3"/>
    <property type="match status" value="1"/>
</dbReference>
<dbReference type="InterPro" id="IPR036412">
    <property type="entry name" value="HAD-like_sf"/>
</dbReference>
<reference evidence="3" key="1">
    <citation type="submission" date="2024-06" db="EMBL/GenBank/DDBJ databases">
        <authorList>
            <person name="Coelho C."/>
            <person name="Bento M."/>
            <person name="Garcia E."/>
            <person name="Camelo A."/>
            <person name="Brandao I."/>
            <person name="Espirito Santo C."/>
            <person name="Trovao J."/>
            <person name="Verissimo A."/>
            <person name="Costa J."/>
            <person name="Tiago I."/>
        </authorList>
    </citation>
    <scope>NUCLEOTIDE SEQUENCE</scope>
    <source>
        <strain evidence="3">KWT182</strain>
    </source>
</reference>
<proteinExistence type="predicted"/>
<dbReference type="PROSITE" id="PS01229">
    <property type="entry name" value="COF_2"/>
    <property type="match status" value="1"/>
</dbReference>
<gene>
    <name evidence="3" type="primary">yidA</name>
    <name evidence="3" type="ORF">ABK905_26270</name>
</gene>
<sequence length="272" mass="30582">MAIKLIAIDMDGTLLNQKHEISPAVKHAISAARDKGVEVVLATGRPFIGIQRYLMELDLQGEGRYCITNNGALVQRTDNGDRVSEITLDFDDYLYFEALARQLDVHFHALSFSTLYTANRDISRYTVYESFLTGMPLQFRRVDEMNRELRFPKVMMIDDPAVLDQAITRIPHEAFERYTIMKSAEYYLELLRKEANKGEGVKALARHLHLAADEIMTIGDQANDLAMIKYAGIGVAMGNGIDEIKAASQFVTKSNLEDGVAVAIEKFVLNSR</sequence>
<dbReference type="InterPro" id="IPR023214">
    <property type="entry name" value="HAD_sf"/>
</dbReference>
<accession>A0AAU7QC10</accession>
<dbReference type="GO" id="GO:0050308">
    <property type="term" value="F:sugar-phosphatase activity"/>
    <property type="evidence" value="ECO:0007669"/>
    <property type="project" value="UniProtKB-EC"/>
</dbReference>
<dbReference type="NCBIfam" id="TIGR01484">
    <property type="entry name" value="HAD-SF-IIB"/>
    <property type="match status" value="1"/>
</dbReference>
<dbReference type="SFLD" id="SFLDG01144">
    <property type="entry name" value="C2.B.4:_PGP_Like"/>
    <property type="match status" value="1"/>
</dbReference>
<dbReference type="PANTHER" id="PTHR10000">
    <property type="entry name" value="PHOSPHOSERINE PHOSPHATASE"/>
    <property type="match status" value="1"/>
</dbReference>
<name>A0AAU7QC10_9GAMM</name>
<dbReference type="Gene3D" id="3.30.1240.10">
    <property type="match status" value="1"/>
</dbReference>
<dbReference type="GO" id="GO:0000287">
    <property type="term" value="F:magnesium ion binding"/>
    <property type="evidence" value="ECO:0007669"/>
    <property type="project" value="TreeGrafter"/>
</dbReference>
<dbReference type="CDD" id="cd07516">
    <property type="entry name" value="HAD_Pase"/>
    <property type="match status" value="1"/>
</dbReference>
<organism evidence="3">
    <name type="scientific">Acerihabitans sp. KWT182</name>
    <dbReference type="NCBI Taxonomy" id="3157919"/>
    <lineage>
        <taxon>Bacteria</taxon>
        <taxon>Pseudomonadati</taxon>
        <taxon>Pseudomonadota</taxon>
        <taxon>Gammaproteobacteria</taxon>
        <taxon>Enterobacterales</taxon>
        <taxon>Pectobacteriaceae</taxon>
        <taxon>Acerihabitans</taxon>
    </lineage>
</organism>
<dbReference type="InterPro" id="IPR000150">
    <property type="entry name" value="Cof"/>
</dbReference>
<dbReference type="PROSITE" id="PS01228">
    <property type="entry name" value="COF_1"/>
    <property type="match status" value="1"/>
</dbReference>
<dbReference type="InterPro" id="IPR006379">
    <property type="entry name" value="HAD-SF_hydro_IIB"/>
</dbReference>
<dbReference type="NCBIfam" id="TIGR00099">
    <property type="entry name" value="Cof-subfamily"/>
    <property type="match status" value="1"/>
</dbReference>
<dbReference type="NCBIfam" id="NF007806">
    <property type="entry name" value="PRK10513.1"/>
    <property type="match status" value="1"/>
</dbReference>
<dbReference type="EC" id="3.1.3.23" evidence="3"/>
<dbReference type="AlphaFoldDB" id="A0AAU7QC10"/>
<protein>
    <submittedName>
        <fullName evidence="3">Sugar-phosphatase</fullName>
        <ecNumber evidence="3">3.1.3.23</ecNumber>
    </submittedName>
</protein>
<evidence type="ECO:0000256" key="1">
    <source>
        <dbReference type="ARBA" id="ARBA00022723"/>
    </source>
</evidence>
<keyword evidence="2 3" id="KW-0378">Hydrolase</keyword>
<dbReference type="GO" id="GO:0005829">
    <property type="term" value="C:cytosol"/>
    <property type="evidence" value="ECO:0007669"/>
    <property type="project" value="TreeGrafter"/>
</dbReference>
<dbReference type="SFLD" id="SFLDG01140">
    <property type="entry name" value="C2.B:_Phosphomannomutase_and_P"/>
    <property type="match status" value="1"/>
</dbReference>
<keyword evidence="1" id="KW-0479">Metal-binding</keyword>
<dbReference type="Pfam" id="PF08282">
    <property type="entry name" value="Hydrolase_3"/>
    <property type="match status" value="1"/>
</dbReference>
<dbReference type="Gene3D" id="3.40.50.1000">
    <property type="entry name" value="HAD superfamily/HAD-like"/>
    <property type="match status" value="1"/>
</dbReference>
<dbReference type="SUPFAM" id="SSF56784">
    <property type="entry name" value="HAD-like"/>
    <property type="match status" value="1"/>
</dbReference>
<dbReference type="EMBL" id="CP157947">
    <property type="protein sequence ID" value="XBS69751.1"/>
    <property type="molecule type" value="Genomic_DNA"/>
</dbReference>
<evidence type="ECO:0000313" key="3">
    <source>
        <dbReference type="EMBL" id="XBS69751.1"/>
    </source>
</evidence>